<protein>
    <submittedName>
        <fullName evidence="2">Uncharacterized protein</fullName>
    </submittedName>
</protein>
<reference evidence="2 3" key="2">
    <citation type="submission" date="2020-08" db="EMBL/GenBank/DDBJ databases">
        <authorList>
            <person name="Partida-Martinez L."/>
            <person name="Huntemann M."/>
            <person name="Clum A."/>
            <person name="Wang J."/>
            <person name="Palaniappan K."/>
            <person name="Ritter S."/>
            <person name="Chen I.-M."/>
            <person name="Stamatis D."/>
            <person name="Reddy T."/>
            <person name="O'Malley R."/>
            <person name="Daum C."/>
            <person name="Shapiro N."/>
            <person name="Ivanova N."/>
            <person name="Kyrpides N."/>
            <person name="Woyke T."/>
        </authorList>
    </citation>
    <scope>NUCLEOTIDE SEQUENCE [LARGE SCALE GENOMIC DNA]</scope>
    <source>
        <strain evidence="2 3">AS2.23</strain>
    </source>
</reference>
<dbReference type="AlphaFoldDB" id="A0A7W4XXA5"/>
<name>A0A7W4XXA5_KINRA</name>
<organism evidence="2 3">
    <name type="scientific">Kineococcus radiotolerans</name>
    <dbReference type="NCBI Taxonomy" id="131568"/>
    <lineage>
        <taxon>Bacteria</taxon>
        <taxon>Bacillati</taxon>
        <taxon>Actinomycetota</taxon>
        <taxon>Actinomycetes</taxon>
        <taxon>Kineosporiales</taxon>
        <taxon>Kineosporiaceae</taxon>
        <taxon>Kineococcus</taxon>
    </lineage>
</organism>
<reference evidence="2 3" key="1">
    <citation type="submission" date="2020-08" db="EMBL/GenBank/DDBJ databases">
        <title>The Agave Microbiome: Exploring the role of microbial communities in plant adaptations to desert environments.</title>
        <authorList>
            <person name="Partida-Martinez L.P."/>
        </authorList>
    </citation>
    <scope>NUCLEOTIDE SEQUENCE [LARGE SCALE GENOMIC DNA]</scope>
    <source>
        <strain evidence="2 3">AS2.23</strain>
    </source>
</reference>
<comment type="caution">
    <text evidence="2">The sequence shown here is derived from an EMBL/GenBank/DDBJ whole genome shotgun (WGS) entry which is preliminary data.</text>
</comment>
<proteinExistence type="predicted"/>
<keyword evidence="1" id="KW-0472">Membrane</keyword>
<evidence type="ECO:0000313" key="3">
    <source>
        <dbReference type="Proteomes" id="UP000533269"/>
    </source>
</evidence>
<feature type="transmembrane region" description="Helical" evidence="1">
    <location>
        <begin position="26"/>
        <end position="45"/>
    </location>
</feature>
<dbReference type="RefSeq" id="WP_157873632.1">
    <property type="nucleotide sequence ID" value="NZ_JACHVY010000002.1"/>
</dbReference>
<dbReference type="Proteomes" id="UP000533269">
    <property type="component" value="Unassembled WGS sequence"/>
</dbReference>
<accession>A0A7W4XXA5</accession>
<gene>
    <name evidence="2" type="ORF">FHR75_002573</name>
</gene>
<dbReference type="EMBL" id="JACHVY010000002">
    <property type="protein sequence ID" value="MBB2901758.1"/>
    <property type="molecule type" value="Genomic_DNA"/>
</dbReference>
<keyword evidence="1" id="KW-1133">Transmembrane helix</keyword>
<evidence type="ECO:0000313" key="2">
    <source>
        <dbReference type="EMBL" id="MBB2901758.1"/>
    </source>
</evidence>
<sequence>MMHALVAQAAQQTEEAHGQLPMPPVAFGIVALCVLAMMLIATMAFRSVGTRH</sequence>
<evidence type="ECO:0000256" key="1">
    <source>
        <dbReference type="SAM" id="Phobius"/>
    </source>
</evidence>
<keyword evidence="1" id="KW-0812">Transmembrane</keyword>